<comment type="caution">
    <text evidence="2">The sequence shown here is derived from an EMBL/GenBank/DDBJ whole genome shotgun (WGS) entry which is preliminary data.</text>
</comment>
<sequence length="175" mass="19157">MKQTAAAAFISLGVLALLAVGGFLLIQNGSSNEDEAPAPIRTTGNSAPQPAAAPASQEEFTGSSKSPVQLSSDMSDYEMQLYLHEMTHNKVYADVKFGSRPLTADSVAKLIEIVQANSYQDEKFYLETLNAWQEGNFSNAVDVHNTIWSWHGGTIGKATRLMTDQEEQEYANMRH</sequence>
<keyword evidence="3" id="KW-1185">Reference proteome</keyword>
<dbReference type="OrthoDB" id="1932566at2"/>
<accession>A0A7W8FU69</accession>
<dbReference type="Pfam" id="PF19754">
    <property type="entry name" value="DUF6241"/>
    <property type="match status" value="1"/>
</dbReference>
<evidence type="ECO:0000256" key="1">
    <source>
        <dbReference type="SAM" id="MobiDB-lite"/>
    </source>
</evidence>
<organism evidence="2 3">
    <name type="scientific">Planococcus koreensis</name>
    <dbReference type="NCBI Taxonomy" id="112331"/>
    <lineage>
        <taxon>Bacteria</taxon>
        <taxon>Bacillati</taxon>
        <taxon>Bacillota</taxon>
        <taxon>Bacilli</taxon>
        <taxon>Bacillales</taxon>
        <taxon>Caryophanaceae</taxon>
        <taxon>Planococcus</taxon>
    </lineage>
</organism>
<dbReference type="Proteomes" id="UP000525923">
    <property type="component" value="Unassembled WGS sequence"/>
</dbReference>
<evidence type="ECO:0000313" key="2">
    <source>
        <dbReference type="EMBL" id="MBB5180280.1"/>
    </source>
</evidence>
<feature type="compositionally biased region" description="Polar residues" evidence="1">
    <location>
        <begin position="58"/>
        <end position="69"/>
    </location>
</feature>
<protein>
    <submittedName>
        <fullName evidence="2">Uncharacterized protein</fullName>
    </submittedName>
</protein>
<proteinExistence type="predicted"/>
<name>A0A7W8FU69_9BACL</name>
<gene>
    <name evidence="2" type="ORF">HNQ44_001708</name>
</gene>
<feature type="region of interest" description="Disordered" evidence="1">
    <location>
        <begin position="34"/>
        <end position="69"/>
    </location>
</feature>
<dbReference type="RefSeq" id="WP_135502006.1">
    <property type="nucleotide sequence ID" value="NZ_JACHHE010000004.1"/>
</dbReference>
<dbReference type="AlphaFoldDB" id="A0A7W8FU69"/>
<dbReference type="EMBL" id="JACHHE010000004">
    <property type="protein sequence ID" value="MBB5180280.1"/>
    <property type="molecule type" value="Genomic_DNA"/>
</dbReference>
<dbReference type="InterPro" id="IPR046208">
    <property type="entry name" value="DUF6241"/>
</dbReference>
<evidence type="ECO:0000313" key="3">
    <source>
        <dbReference type="Proteomes" id="UP000525923"/>
    </source>
</evidence>
<reference evidence="2 3" key="1">
    <citation type="submission" date="2020-08" db="EMBL/GenBank/DDBJ databases">
        <title>Genomic Encyclopedia of Type Strains, Phase IV (KMG-IV): sequencing the most valuable type-strain genomes for metagenomic binning, comparative biology and taxonomic classification.</title>
        <authorList>
            <person name="Goeker M."/>
        </authorList>
    </citation>
    <scope>NUCLEOTIDE SEQUENCE [LARGE SCALE GENOMIC DNA]</scope>
    <source>
        <strain evidence="2 3">DSM 15895</strain>
    </source>
</reference>
<feature type="compositionally biased region" description="Low complexity" evidence="1">
    <location>
        <begin position="46"/>
        <end position="57"/>
    </location>
</feature>